<gene>
    <name evidence="2" type="ORF">PMACD_LOCUS12606</name>
</gene>
<proteinExistence type="predicted"/>
<feature type="region of interest" description="Disordered" evidence="1">
    <location>
        <begin position="78"/>
        <end position="99"/>
    </location>
</feature>
<dbReference type="OrthoDB" id="412793at2759"/>
<comment type="caution">
    <text evidence="2">The sequence shown here is derived from an EMBL/GenBank/DDBJ whole genome shotgun (WGS) entry which is preliminary data.</text>
</comment>
<name>A0A821W0A9_9NEOP</name>
<evidence type="ECO:0000313" key="2">
    <source>
        <dbReference type="EMBL" id="CAF4916226.1"/>
    </source>
</evidence>
<organism evidence="2 3">
    <name type="scientific">Pieris macdunnoughi</name>
    <dbReference type="NCBI Taxonomy" id="345717"/>
    <lineage>
        <taxon>Eukaryota</taxon>
        <taxon>Metazoa</taxon>
        <taxon>Ecdysozoa</taxon>
        <taxon>Arthropoda</taxon>
        <taxon>Hexapoda</taxon>
        <taxon>Insecta</taxon>
        <taxon>Pterygota</taxon>
        <taxon>Neoptera</taxon>
        <taxon>Endopterygota</taxon>
        <taxon>Lepidoptera</taxon>
        <taxon>Glossata</taxon>
        <taxon>Ditrysia</taxon>
        <taxon>Papilionoidea</taxon>
        <taxon>Pieridae</taxon>
        <taxon>Pierinae</taxon>
        <taxon>Pieris</taxon>
    </lineage>
</organism>
<dbReference type="EMBL" id="CAJOBZ010000050">
    <property type="protein sequence ID" value="CAF4916226.1"/>
    <property type="molecule type" value="Genomic_DNA"/>
</dbReference>
<evidence type="ECO:0000313" key="3">
    <source>
        <dbReference type="Proteomes" id="UP000663880"/>
    </source>
</evidence>
<sequence>MISLICIKKRVAQRIDPCGTPAFTARSEEQPPTITLSERSFKKSDVYLQRSPKSVVTATFLGHSQAKRLPSGSQLLGTLPRHQNGAGEHCPPEEMNSSSRADNVVVHLELGKDNYHAVVSSDFEETFRPTALSISGASPDTCPPPTWPLDINVEPPTQNHHRKTKEMRVGVGNRTPLARWCRGCGKRS</sequence>
<accession>A0A821W0A9</accession>
<keyword evidence="3" id="KW-1185">Reference proteome</keyword>
<evidence type="ECO:0000256" key="1">
    <source>
        <dbReference type="SAM" id="MobiDB-lite"/>
    </source>
</evidence>
<dbReference type="AlphaFoldDB" id="A0A821W0A9"/>
<reference evidence="2" key="1">
    <citation type="submission" date="2021-02" db="EMBL/GenBank/DDBJ databases">
        <authorList>
            <person name="Steward A R."/>
        </authorList>
    </citation>
    <scope>NUCLEOTIDE SEQUENCE</scope>
</reference>
<dbReference type="Proteomes" id="UP000663880">
    <property type="component" value="Unassembled WGS sequence"/>
</dbReference>
<protein>
    <submittedName>
        <fullName evidence="2">Uncharacterized protein</fullName>
    </submittedName>
</protein>